<protein>
    <submittedName>
        <fullName evidence="3">Uncharacterized protein</fullName>
    </submittedName>
</protein>
<sequence length="116" mass="13997">MIWLIYVHFCFGISMYTCIYLFKTYPEKDILIDRDMKNVLNISLDDRAYVGPLYWVEKEAGSVFQWDEVMADYRRAFLKTFCKLVTRKRIDLDHSQIIRGKPRQLSSIRAFYKHDK</sequence>
<name>A0AAF3F9N9_9BILA</name>
<organism evidence="2 3">
    <name type="scientific">Mesorhabditis belari</name>
    <dbReference type="NCBI Taxonomy" id="2138241"/>
    <lineage>
        <taxon>Eukaryota</taxon>
        <taxon>Metazoa</taxon>
        <taxon>Ecdysozoa</taxon>
        <taxon>Nematoda</taxon>
        <taxon>Chromadorea</taxon>
        <taxon>Rhabditida</taxon>
        <taxon>Rhabditina</taxon>
        <taxon>Rhabditomorpha</taxon>
        <taxon>Rhabditoidea</taxon>
        <taxon>Rhabditidae</taxon>
        <taxon>Mesorhabditinae</taxon>
        <taxon>Mesorhabditis</taxon>
    </lineage>
</organism>
<reference evidence="3" key="1">
    <citation type="submission" date="2024-02" db="UniProtKB">
        <authorList>
            <consortium name="WormBaseParasite"/>
        </authorList>
    </citation>
    <scope>IDENTIFICATION</scope>
</reference>
<evidence type="ECO:0000256" key="1">
    <source>
        <dbReference type="SAM" id="Phobius"/>
    </source>
</evidence>
<dbReference type="InterPro" id="IPR019428">
    <property type="entry name" value="7TM_GPCR_serpentine_rcpt_Str"/>
</dbReference>
<dbReference type="Pfam" id="PF10326">
    <property type="entry name" value="7TM_GPCR_Str"/>
    <property type="match status" value="1"/>
</dbReference>
<accession>A0AAF3F9N9</accession>
<feature type="transmembrane region" description="Helical" evidence="1">
    <location>
        <begin position="6"/>
        <end position="22"/>
    </location>
</feature>
<keyword evidence="2" id="KW-1185">Reference proteome</keyword>
<keyword evidence="1" id="KW-1133">Transmembrane helix</keyword>
<evidence type="ECO:0000313" key="2">
    <source>
        <dbReference type="Proteomes" id="UP000887575"/>
    </source>
</evidence>
<proteinExistence type="predicted"/>
<keyword evidence="1" id="KW-0812">Transmembrane</keyword>
<dbReference type="AlphaFoldDB" id="A0AAF3F9N9"/>
<dbReference type="Proteomes" id="UP000887575">
    <property type="component" value="Unassembled WGS sequence"/>
</dbReference>
<evidence type="ECO:0000313" key="3">
    <source>
        <dbReference type="WBParaSite" id="MBELARI_LOCUS2672"/>
    </source>
</evidence>
<keyword evidence="1" id="KW-0472">Membrane</keyword>
<dbReference type="WBParaSite" id="MBELARI_LOCUS2672">
    <property type="protein sequence ID" value="MBELARI_LOCUS2672"/>
    <property type="gene ID" value="MBELARI_LOCUS2672"/>
</dbReference>